<feature type="compositionally biased region" description="Basic and acidic residues" evidence="1">
    <location>
        <begin position="1462"/>
        <end position="1489"/>
    </location>
</feature>
<feature type="region of interest" description="Disordered" evidence="1">
    <location>
        <begin position="1576"/>
        <end position="1613"/>
    </location>
</feature>
<feature type="compositionally biased region" description="Low complexity" evidence="1">
    <location>
        <begin position="945"/>
        <end position="956"/>
    </location>
</feature>
<evidence type="ECO:0000313" key="2">
    <source>
        <dbReference type="EMBL" id="CAK1545346.1"/>
    </source>
</evidence>
<feature type="region of interest" description="Disordered" evidence="1">
    <location>
        <begin position="1021"/>
        <end position="1056"/>
    </location>
</feature>
<dbReference type="Proteomes" id="UP001497472">
    <property type="component" value="Unassembled WGS sequence"/>
</dbReference>
<feature type="region of interest" description="Disordered" evidence="1">
    <location>
        <begin position="1462"/>
        <end position="1504"/>
    </location>
</feature>
<proteinExistence type="predicted"/>
<evidence type="ECO:0000256" key="1">
    <source>
        <dbReference type="SAM" id="MobiDB-lite"/>
    </source>
</evidence>
<comment type="caution">
    <text evidence="2">The sequence shown here is derived from an EMBL/GenBank/DDBJ whole genome shotgun (WGS) entry which is preliminary data.</text>
</comment>
<dbReference type="EMBL" id="CAVLEF010000006">
    <property type="protein sequence ID" value="CAK1545346.1"/>
    <property type="molecule type" value="Genomic_DNA"/>
</dbReference>
<evidence type="ECO:0008006" key="4">
    <source>
        <dbReference type="Google" id="ProtNLM"/>
    </source>
</evidence>
<feature type="region of interest" description="Disordered" evidence="1">
    <location>
        <begin position="1632"/>
        <end position="1659"/>
    </location>
</feature>
<reference evidence="2 3" key="1">
    <citation type="submission" date="2023-11" db="EMBL/GenBank/DDBJ databases">
        <authorList>
            <person name="Okamura Y."/>
        </authorList>
    </citation>
    <scope>NUCLEOTIDE SEQUENCE [LARGE SCALE GENOMIC DNA]</scope>
</reference>
<feature type="compositionally biased region" description="Polar residues" evidence="1">
    <location>
        <begin position="1174"/>
        <end position="1205"/>
    </location>
</feature>
<accession>A0AAV1JA01</accession>
<protein>
    <recommendedName>
        <fullName evidence="4">Telomere-associated protein RIF1</fullName>
    </recommendedName>
</protein>
<organism evidence="2 3">
    <name type="scientific">Leptosia nina</name>
    <dbReference type="NCBI Taxonomy" id="320188"/>
    <lineage>
        <taxon>Eukaryota</taxon>
        <taxon>Metazoa</taxon>
        <taxon>Ecdysozoa</taxon>
        <taxon>Arthropoda</taxon>
        <taxon>Hexapoda</taxon>
        <taxon>Insecta</taxon>
        <taxon>Pterygota</taxon>
        <taxon>Neoptera</taxon>
        <taxon>Endopterygota</taxon>
        <taxon>Lepidoptera</taxon>
        <taxon>Glossata</taxon>
        <taxon>Ditrysia</taxon>
        <taxon>Papilionoidea</taxon>
        <taxon>Pieridae</taxon>
        <taxon>Pierinae</taxon>
        <taxon>Leptosia</taxon>
    </lineage>
</organism>
<feature type="compositionally biased region" description="Polar residues" evidence="1">
    <location>
        <begin position="1220"/>
        <end position="1231"/>
    </location>
</feature>
<name>A0AAV1JA01_9NEOP</name>
<keyword evidence="3" id="KW-1185">Reference proteome</keyword>
<feature type="compositionally biased region" description="Basic and acidic residues" evidence="1">
    <location>
        <begin position="957"/>
        <end position="971"/>
    </location>
</feature>
<feature type="region of interest" description="Disordered" evidence="1">
    <location>
        <begin position="945"/>
        <end position="1001"/>
    </location>
</feature>
<feature type="region of interest" description="Disordered" evidence="1">
    <location>
        <begin position="1785"/>
        <end position="1837"/>
    </location>
</feature>
<gene>
    <name evidence="2" type="ORF">LNINA_LOCUS5009</name>
</gene>
<feature type="region of interest" description="Disordered" evidence="1">
    <location>
        <begin position="1154"/>
        <end position="1247"/>
    </location>
</feature>
<feature type="compositionally biased region" description="Polar residues" evidence="1">
    <location>
        <begin position="1156"/>
        <end position="1165"/>
    </location>
</feature>
<evidence type="ECO:0000313" key="3">
    <source>
        <dbReference type="Proteomes" id="UP001497472"/>
    </source>
</evidence>
<feature type="compositionally biased region" description="Polar residues" evidence="1">
    <location>
        <begin position="1634"/>
        <end position="1655"/>
    </location>
</feature>
<sequence length="1881" mass="211085">MAKANNLSDILESITDYDLNKRNYAAILKHLDSNEKIDTSDLKKLIALCIQQLKKKNTFGISALKIISSVLKKQENEKWPHSPDLLVLLLGILNTLQFNARFSKIESLKALCLEVVLQFSDSLLGDAAVHHPDKFYNLVEQYCQETVTELVFQTTLITLKLLRTLPACSRHIFVENGLNTWFSALLPSILKLSFTPVPGLDSALECVEVITDELLSINYFDNAHWNFFFQYLSVEFLTNLSQISIEQNEHWHRIWKICVKLMKNLLTQPTATERAPIKSLLSVVETAFKMGSQIRCGAFECWNLLIQNIFTENSASFDKKVKLLLIPLLSNNAKNEMTAKAKFFTWWHFILNFHEKKTNDDVPEMMESTLLHFINFCFGHPLSKTQVVPGQISDATKLLCLQGLVNLLGHYNCSGCTNINRTRNKLISTQQLLQYEKHWFHSLSTVIKNYTDISAQESSIEVEKGTFRKQLKCAWISFIVAIADVSESKLRISLFKKLLIMIHELLKECSFEMSDVAVNVLIPSVFEAKNIIDLLVKGQDEILSVIHDILVDSSNNLFYSKCNIDNTVQSTILFTNYIVENDTRGTSKSFGPNYFLANLPDTECGLILWTSYIQSLMKNELIPNPQLVADSIIWPIKLNISTNAEKYASMWLIYYNHLSITMKKNKKTQDLLYDKLLLFFSEHKSVNTVLSLTAIIALIKQSSNDKGKILSKKVYQLLTILKKQIREVLLLPLVYFELLNCLVAALNIFQAPKMYTACAKLLLTIINNVLKITTRKTNLTEDNETNKKMLHHVEKLLESVEIFFKIKSFVILMPLIVSGLKEVATQFAEIVSIRKCVLCILNRYKGEDKQIKELIRDIFTKETANTLNTVPMAAKDKKNSLNIVDTVVEDGMEYVVVKSNWKFNPKKLTETQKEKLLRKRDDIPALYQDMSQSQDQFLLSAWKTDSTDATSSSKSSTVDEPRPDATTRVDDDVLPNIKNDLSDNDSENNNLGAKPSAEVKSPRMCLANRVFRNVRNLIENSDLSTASPRKSASPPPPDTIRSKDVKSAPPVKPARPLRTIKTPRKFDDSAMFGVRRRRHSSYIERSHAADHFEVAHEFPQSNDTPKRAKLAPLSAARAETPNLSSAGMVDKSSAKKSRIEKSLRIDMVEGHPFLNAQDTENIGNKRNTRRKSAATLSTTAPPHSTDTNTPENVTSKTKPQSQNISLYDDKVENSKKMSKSVDSNGNETCVSTGELKPESTVSQDIIESSQDSSLTTISTASKMTKVLIVPIERIETAKMLKKNINDTSKGDSELPKNTTVDDDTIIEEMATELMDSQAHFINISDTQQTTRMESSDKQTDSEIVAAAATEPLDFNLCIDVFKEEMNDSSMTRADSPAREEPQMNEGVANSVQTVTGEEHASSPLKGDEQRKKDFLNSTLEISPIKIVSPVRGETPSPETSSDYVVVNVSVPVPADCEHKCNSPEIFTDDKVTSDEKDLSPTRQDKEGIDRSPASCSASKKSRPQLRFGRGAQMLDLCVVSRPVPYSAESVEGFLKKPTVLNATVKRNLKNVYNTESYDSSDTDTDNEQFLKLKRNLPSTKSSPAGPILKRKHAEMTDDATPSPANKKKRVSFHDPPVSTMMCVKKYIEPLLPKSPQNSTVKQQETSQNRSPNKTPKSMKRLERVLSNTIDSFDHENATDDTLTSSVDRTPAVDVVKTSDLNDVDPVCPELVDCEDPIDVIAAELSSPAMRSLLVKEFDGKIRTVGDLARMTELEINRSCIKAPKVEVAKKVLEAHSKSAQRVINSTDAALPRQPDAATLHEKETSVEGQVDASETSRDVTEPIEVQSRRIGSQREIDENDEKTVDAIMEKLILRNPTRAMDKIKALLALISATHLQAKTNN</sequence>